<comment type="caution">
    <text evidence="12">The sequence shown here is derived from an EMBL/GenBank/DDBJ whole genome shotgun (WGS) entry which is preliminary data.</text>
</comment>
<dbReference type="PANTHER" id="PTHR43394">
    <property type="entry name" value="ATP-DEPENDENT PERMEASE MDL1, MITOCHONDRIAL"/>
    <property type="match status" value="1"/>
</dbReference>
<evidence type="ECO:0000256" key="9">
    <source>
        <dbReference type="SAM" id="Phobius"/>
    </source>
</evidence>
<sequence length="603" mass="66623">MRMLWTYLRPHGGLALLALLLAAASQVLALIDPIIFGRIIDEYAIGRAGKTGDQLLAGVLGLLALAVAILSRLAKALQEYVTRLVVQKLGTQIFNDGLRQVMRLRFQEFEELRSGETLSLLQKVRSDSERFINAFINTAFAAGVGVAFLCWYSVTRHWLLVPVFFVGVLLLGGLTGLLSRQIRSQQRSIMRETNRNSGFITESLRNIELIKSLGLTYPEIRRLQAQTQQIFALEMQKVKRIRLLSFLQGMILSVLKLSVLFALLWLILRDVLSTGELIAMQFISVAIFAPLQELGNLILAYREADASLNHYAALMARPVERNPESAQDSGPIQRVRFGEVRFRHQGATENALDGVSFEARLGDTVAFVGPSGSGKSTLVKLLVGLYAPDHGEVYYNDVSTRDLRFNPTRRQIGFVTQETHLFSGTLRENMQLVKPDVTDEEIVAAMRQASCANVQARSPAGLDTTIGEGGVKLSGGERQRLSIARALVRQPRLLIFDEATSALDSLTEEQITQTIRDVSRRAGQITILIAHRLSTIMHADTIFVLEKGRVVEQGSHAELLAGKGLYYAMWRQQIGERPAVRAPEPQSEPDTAGGGPEAGVSLL</sequence>
<dbReference type="Pfam" id="PF00664">
    <property type="entry name" value="ABC_membrane"/>
    <property type="match status" value="1"/>
</dbReference>
<dbReference type="RefSeq" id="WP_010927990.1">
    <property type="nucleotide sequence ID" value="NZ_AP019378.2"/>
</dbReference>
<evidence type="ECO:0000256" key="2">
    <source>
        <dbReference type="ARBA" id="ARBA00022475"/>
    </source>
</evidence>
<keyword evidence="2" id="KW-1003">Cell membrane</keyword>
<dbReference type="GO" id="GO:0005524">
    <property type="term" value="F:ATP binding"/>
    <property type="evidence" value="ECO:0007669"/>
    <property type="project" value="UniProtKB-KW"/>
</dbReference>
<keyword evidence="3 9" id="KW-0812">Transmembrane</keyword>
<dbReference type="Pfam" id="PF00005">
    <property type="entry name" value="ABC_tran"/>
    <property type="match status" value="1"/>
</dbReference>
<evidence type="ECO:0000256" key="4">
    <source>
        <dbReference type="ARBA" id="ARBA00022741"/>
    </source>
</evidence>
<evidence type="ECO:0000256" key="3">
    <source>
        <dbReference type="ARBA" id="ARBA00022692"/>
    </source>
</evidence>
<feature type="domain" description="ABC transmembrane type-1" evidence="11">
    <location>
        <begin position="16"/>
        <end position="303"/>
    </location>
</feature>
<dbReference type="InterPro" id="IPR017871">
    <property type="entry name" value="ABC_transporter-like_CS"/>
</dbReference>
<dbReference type="SMART" id="SM00382">
    <property type="entry name" value="AAA"/>
    <property type="match status" value="1"/>
</dbReference>
<dbReference type="SUPFAM" id="SSF90123">
    <property type="entry name" value="ABC transporter transmembrane region"/>
    <property type="match status" value="1"/>
</dbReference>
<dbReference type="PROSITE" id="PS50929">
    <property type="entry name" value="ABC_TM1F"/>
    <property type="match status" value="1"/>
</dbReference>
<dbReference type="PROSITE" id="PS00211">
    <property type="entry name" value="ABC_TRANSPORTER_1"/>
    <property type="match status" value="1"/>
</dbReference>
<dbReference type="Proteomes" id="UP001324595">
    <property type="component" value="Unassembled WGS sequence"/>
</dbReference>
<dbReference type="PANTHER" id="PTHR43394:SF1">
    <property type="entry name" value="ATP-BINDING CASSETTE SUB-FAMILY B MEMBER 10, MITOCHONDRIAL"/>
    <property type="match status" value="1"/>
</dbReference>
<evidence type="ECO:0000256" key="6">
    <source>
        <dbReference type="ARBA" id="ARBA00022989"/>
    </source>
</evidence>
<dbReference type="InterPro" id="IPR027417">
    <property type="entry name" value="P-loop_NTPase"/>
</dbReference>
<evidence type="ECO:0000313" key="13">
    <source>
        <dbReference type="Proteomes" id="UP001324595"/>
    </source>
</evidence>
<dbReference type="Gene3D" id="3.40.50.300">
    <property type="entry name" value="P-loop containing nucleotide triphosphate hydrolases"/>
    <property type="match status" value="1"/>
</dbReference>
<dbReference type="SUPFAM" id="SSF52540">
    <property type="entry name" value="P-loop containing nucleoside triphosphate hydrolases"/>
    <property type="match status" value="1"/>
</dbReference>
<dbReference type="InterPro" id="IPR003439">
    <property type="entry name" value="ABC_transporter-like_ATP-bd"/>
</dbReference>
<comment type="subcellular location">
    <subcellularLocation>
        <location evidence="1">Cell membrane</location>
        <topology evidence="1">Multi-pass membrane protein</topology>
    </subcellularLocation>
</comment>
<dbReference type="InterPro" id="IPR036640">
    <property type="entry name" value="ABC1_TM_sf"/>
</dbReference>
<keyword evidence="6 9" id="KW-1133">Transmembrane helix</keyword>
<feature type="transmembrane region" description="Helical" evidence="9">
    <location>
        <begin position="55"/>
        <end position="74"/>
    </location>
</feature>
<evidence type="ECO:0000256" key="5">
    <source>
        <dbReference type="ARBA" id="ARBA00022840"/>
    </source>
</evidence>
<dbReference type="InterPro" id="IPR011527">
    <property type="entry name" value="ABC1_TM_dom"/>
</dbReference>
<evidence type="ECO:0000256" key="1">
    <source>
        <dbReference type="ARBA" id="ARBA00004651"/>
    </source>
</evidence>
<dbReference type="Gene3D" id="1.20.1560.10">
    <property type="entry name" value="ABC transporter type 1, transmembrane domain"/>
    <property type="match status" value="1"/>
</dbReference>
<gene>
    <name evidence="12" type="ORF">U5T69_22265</name>
</gene>
<evidence type="ECO:0000259" key="11">
    <source>
        <dbReference type="PROSITE" id="PS50929"/>
    </source>
</evidence>
<proteinExistence type="predicted"/>
<protein>
    <submittedName>
        <fullName evidence="12">ABC transporter ATP-binding protein</fullName>
    </submittedName>
</protein>
<feature type="transmembrane region" description="Helical" evidence="9">
    <location>
        <begin position="243"/>
        <end position="267"/>
    </location>
</feature>
<dbReference type="InterPro" id="IPR039421">
    <property type="entry name" value="Type_1_exporter"/>
</dbReference>
<dbReference type="PROSITE" id="PS50893">
    <property type="entry name" value="ABC_TRANSPORTER_2"/>
    <property type="match status" value="1"/>
</dbReference>
<evidence type="ECO:0000256" key="8">
    <source>
        <dbReference type="SAM" id="MobiDB-lite"/>
    </source>
</evidence>
<evidence type="ECO:0000313" key="12">
    <source>
        <dbReference type="EMBL" id="MEB2665819.1"/>
    </source>
</evidence>
<feature type="transmembrane region" description="Helical" evidence="9">
    <location>
        <begin position="131"/>
        <end position="154"/>
    </location>
</feature>
<feature type="transmembrane region" description="Helical" evidence="9">
    <location>
        <begin position="279"/>
        <end position="301"/>
    </location>
</feature>
<keyword evidence="7 9" id="KW-0472">Membrane</keyword>
<feature type="region of interest" description="Disordered" evidence="8">
    <location>
        <begin position="579"/>
        <end position="603"/>
    </location>
</feature>
<accession>A0ABU5XD48</accession>
<dbReference type="EMBL" id="JAXUBE010000186">
    <property type="protein sequence ID" value="MEB2665819.1"/>
    <property type="molecule type" value="Genomic_DNA"/>
</dbReference>
<organism evidence="12 13">
    <name type="scientific">Bordetella parapertussis</name>
    <dbReference type="NCBI Taxonomy" id="519"/>
    <lineage>
        <taxon>Bacteria</taxon>
        <taxon>Pseudomonadati</taxon>
        <taxon>Pseudomonadota</taxon>
        <taxon>Betaproteobacteria</taxon>
        <taxon>Burkholderiales</taxon>
        <taxon>Alcaligenaceae</taxon>
        <taxon>Bordetella</taxon>
    </lineage>
</organism>
<feature type="domain" description="ABC transporter" evidence="10">
    <location>
        <begin position="335"/>
        <end position="572"/>
    </location>
</feature>
<keyword evidence="5 12" id="KW-0067">ATP-binding</keyword>
<keyword evidence="13" id="KW-1185">Reference proteome</keyword>
<dbReference type="GeneID" id="93203099"/>
<keyword evidence="4" id="KW-0547">Nucleotide-binding</keyword>
<name>A0ABU5XD48_BORPP</name>
<feature type="transmembrane region" description="Helical" evidence="9">
    <location>
        <begin position="160"/>
        <end position="178"/>
    </location>
</feature>
<reference evidence="12 13" key="1">
    <citation type="submission" date="2023-12" db="EMBL/GenBank/DDBJ databases">
        <title>Draft Genome Sequences of Bordetella parapertussis clinical Isolates from Colombia, 2023.</title>
        <authorList>
            <person name="Montilla E.A."/>
            <person name="Rojas F."/>
            <person name="Vargas M.N."/>
            <person name="Bonilla V."/>
            <person name="Duarte C."/>
        </authorList>
    </citation>
    <scope>NUCLEOTIDE SEQUENCE [LARGE SCALE GENOMIC DNA]</scope>
    <source>
        <strain evidence="12 13">320001806</strain>
    </source>
</reference>
<dbReference type="InterPro" id="IPR003593">
    <property type="entry name" value="AAA+_ATPase"/>
</dbReference>
<evidence type="ECO:0000256" key="7">
    <source>
        <dbReference type="ARBA" id="ARBA00023136"/>
    </source>
</evidence>
<evidence type="ECO:0000259" key="10">
    <source>
        <dbReference type="PROSITE" id="PS50893"/>
    </source>
</evidence>